<dbReference type="PROSITE" id="PS50071">
    <property type="entry name" value="HOMEOBOX_2"/>
    <property type="match status" value="1"/>
</dbReference>
<dbReference type="InterPro" id="IPR001356">
    <property type="entry name" value="HD"/>
</dbReference>
<evidence type="ECO:0000259" key="6">
    <source>
        <dbReference type="PROSITE" id="PS50071"/>
    </source>
</evidence>
<dbReference type="Gene3D" id="1.10.10.60">
    <property type="entry name" value="Homeodomain-like"/>
    <property type="match status" value="1"/>
</dbReference>
<reference evidence="7 8" key="2">
    <citation type="submission" date="2014-03" db="EMBL/GenBank/DDBJ databases">
        <title>The Genome Sequence of Anncaliia algerae insect isolate PRA339.</title>
        <authorList>
            <consortium name="The Broad Institute Genome Sequencing Platform"/>
            <consortium name="The Broad Institute Genome Sequencing Center for Infectious Disease"/>
            <person name="Cuomo C."/>
            <person name="Becnel J."/>
            <person name="Sanscrainte N."/>
            <person name="Walker B."/>
            <person name="Young S.K."/>
            <person name="Zeng Q."/>
            <person name="Gargeya S."/>
            <person name="Fitzgerald M."/>
            <person name="Haas B."/>
            <person name="Abouelleil A."/>
            <person name="Alvarado L."/>
            <person name="Arachchi H.M."/>
            <person name="Berlin A.M."/>
            <person name="Chapman S.B."/>
            <person name="Dewar J."/>
            <person name="Goldberg J."/>
            <person name="Griggs A."/>
            <person name="Gujja S."/>
            <person name="Hansen M."/>
            <person name="Howarth C."/>
            <person name="Imamovic A."/>
            <person name="Larimer J."/>
            <person name="McCowan C."/>
            <person name="Murphy C."/>
            <person name="Neiman D."/>
            <person name="Pearson M."/>
            <person name="Priest M."/>
            <person name="Roberts A."/>
            <person name="Saif S."/>
            <person name="Shea T."/>
            <person name="Sisk P."/>
            <person name="Sykes S."/>
            <person name="Wortman J."/>
            <person name="Nusbaum C."/>
            <person name="Birren B."/>
        </authorList>
    </citation>
    <scope>NUCLEOTIDE SEQUENCE [LARGE SCALE GENOMIC DNA]</scope>
    <source>
        <strain evidence="7 8">PRA339</strain>
    </source>
</reference>
<name>A0A059F5Q3_9MICR</name>
<dbReference type="InterPro" id="IPR017970">
    <property type="entry name" value="Homeobox_CS"/>
</dbReference>
<organism evidence="7 8">
    <name type="scientific">Anncaliia algerae PRA339</name>
    <dbReference type="NCBI Taxonomy" id="1288291"/>
    <lineage>
        <taxon>Eukaryota</taxon>
        <taxon>Fungi</taxon>
        <taxon>Fungi incertae sedis</taxon>
        <taxon>Microsporidia</taxon>
        <taxon>Tubulinosematoidea</taxon>
        <taxon>Tubulinosematidae</taxon>
        <taxon>Anncaliia</taxon>
    </lineage>
</organism>
<evidence type="ECO:0000256" key="4">
    <source>
        <dbReference type="PROSITE-ProRule" id="PRU00108"/>
    </source>
</evidence>
<dbReference type="GO" id="GO:0000981">
    <property type="term" value="F:DNA-binding transcription factor activity, RNA polymerase II-specific"/>
    <property type="evidence" value="ECO:0007669"/>
    <property type="project" value="InterPro"/>
</dbReference>
<dbReference type="InterPro" id="IPR009057">
    <property type="entry name" value="Homeodomain-like_sf"/>
</dbReference>
<feature type="DNA-binding region" description="Homeobox" evidence="4">
    <location>
        <begin position="3"/>
        <end position="61"/>
    </location>
</feature>
<dbReference type="OrthoDB" id="10056939at2759"/>
<dbReference type="Proteomes" id="UP000030655">
    <property type="component" value="Unassembled WGS sequence"/>
</dbReference>
<dbReference type="Pfam" id="PF00046">
    <property type="entry name" value="Homeodomain"/>
    <property type="match status" value="1"/>
</dbReference>
<sequence length="120" mass="14787">MKKQHKFRLTIEQREYLWDIFFQNRKPNKKMKQDIADSLGITLQFVQNWFRNSRATFKTRFEDKMTNYDSSVFLPNCNALCIQPNSYEIQKYFYVNKNGDLPVIYLKYYRELGVYYLSYW</sequence>
<dbReference type="HOGENOM" id="CLU_2049115_0_0_1"/>
<dbReference type="SUPFAM" id="SSF46689">
    <property type="entry name" value="Homeodomain-like"/>
    <property type="match status" value="1"/>
</dbReference>
<proteinExistence type="predicted"/>
<evidence type="ECO:0000313" key="7">
    <source>
        <dbReference type="EMBL" id="KCZ82301.1"/>
    </source>
</evidence>
<evidence type="ECO:0000256" key="3">
    <source>
        <dbReference type="ARBA" id="ARBA00023242"/>
    </source>
</evidence>
<dbReference type="STRING" id="1288291.A0A059F5Q3"/>
<dbReference type="AlphaFoldDB" id="A0A059F5Q3"/>
<protein>
    <recommendedName>
        <fullName evidence="6">Homeobox domain-containing protein</fullName>
    </recommendedName>
</protein>
<comment type="subcellular location">
    <subcellularLocation>
        <location evidence="4 5">Nucleus</location>
    </subcellularLocation>
</comment>
<dbReference type="SMART" id="SM00389">
    <property type="entry name" value="HOX"/>
    <property type="match status" value="1"/>
</dbReference>
<accession>A0A059F5Q3</accession>
<dbReference type="GO" id="GO:0003677">
    <property type="term" value="F:DNA binding"/>
    <property type="evidence" value="ECO:0007669"/>
    <property type="project" value="UniProtKB-UniRule"/>
</dbReference>
<gene>
    <name evidence="7" type="ORF">H312_00324</name>
</gene>
<feature type="domain" description="Homeobox" evidence="6">
    <location>
        <begin position="1"/>
        <end position="60"/>
    </location>
</feature>
<keyword evidence="1 4" id="KW-0238">DNA-binding</keyword>
<dbReference type="PROSITE" id="PS00027">
    <property type="entry name" value="HOMEOBOX_1"/>
    <property type="match status" value="1"/>
</dbReference>
<dbReference type="CDD" id="cd00086">
    <property type="entry name" value="homeodomain"/>
    <property type="match status" value="1"/>
</dbReference>
<evidence type="ECO:0000256" key="5">
    <source>
        <dbReference type="RuleBase" id="RU000682"/>
    </source>
</evidence>
<dbReference type="EMBL" id="KK365131">
    <property type="protein sequence ID" value="KCZ82301.1"/>
    <property type="molecule type" value="Genomic_DNA"/>
</dbReference>
<keyword evidence="2 4" id="KW-0371">Homeobox</keyword>
<evidence type="ECO:0000256" key="1">
    <source>
        <dbReference type="ARBA" id="ARBA00023125"/>
    </source>
</evidence>
<evidence type="ECO:0000313" key="8">
    <source>
        <dbReference type="Proteomes" id="UP000030655"/>
    </source>
</evidence>
<dbReference type="GO" id="GO:0005634">
    <property type="term" value="C:nucleus"/>
    <property type="evidence" value="ECO:0007669"/>
    <property type="project" value="UniProtKB-SubCell"/>
</dbReference>
<evidence type="ECO:0000256" key="2">
    <source>
        <dbReference type="ARBA" id="ARBA00023155"/>
    </source>
</evidence>
<dbReference type="VEuPathDB" id="MicrosporidiaDB:H312_00324"/>
<reference evidence="8" key="1">
    <citation type="submission" date="2013-02" db="EMBL/GenBank/DDBJ databases">
        <authorList>
            <consortium name="The Broad Institute Genome Sequencing Platform"/>
            <person name="Cuomo C."/>
            <person name="Becnel J."/>
            <person name="Sanscrainte N."/>
            <person name="Walker B."/>
            <person name="Young S.K."/>
            <person name="Zeng Q."/>
            <person name="Gargeya S."/>
            <person name="Fitzgerald M."/>
            <person name="Haas B."/>
            <person name="Abouelleil A."/>
            <person name="Alvarado L."/>
            <person name="Arachchi H.M."/>
            <person name="Berlin A.M."/>
            <person name="Chapman S.B."/>
            <person name="Dewar J."/>
            <person name="Goldberg J."/>
            <person name="Griggs A."/>
            <person name="Gujja S."/>
            <person name="Hansen M."/>
            <person name="Howarth C."/>
            <person name="Imamovic A."/>
            <person name="Larimer J."/>
            <person name="McCowan C."/>
            <person name="Murphy C."/>
            <person name="Neiman D."/>
            <person name="Pearson M."/>
            <person name="Priest M."/>
            <person name="Roberts A."/>
            <person name="Saif S."/>
            <person name="Shea T."/>
            <person name="Sisk P."/>
            <person name="Sykes S."/>
            <person name="Wortman J."/>
            <person name="Nusbaum C."/>
            <person name="Birren B."/>
        </authorList>
    </citation>
    <scope>NUCLEOTIDE SEQUENCE [LARGE SCALE GENOMIC DNA]</scope>
    <source>
        <strain evidence="8">PRA339</strain>
    </source>
</reference>
<keyword evidence="8" id="KW-1185">Reference proteome</keyword>
<keyword evidence="3 4" id="KW-0539">Nucleus</keyword>